<comment type="caution">
    <text evidence="11">The sequence shown here is derived from an EMBL/GenBank/DDBJ whole genome shotgun (WGS) entry which is preliminary data.</text>
</comment>
<evidence type="ECO:0000313" key="12">
    <source>
        <dbReference type="Proteomes" id="UP000316079"/>
    </source>
</evidence>
<feature type="DNA-binding region" description="Homeobox" evidence="7">
    <location>
        <begin position="51"/>
        <end position="110"/>
    </location>
</feature>
<evidence type="ECO:0000256" key="8">
    <source>
        <dbReference type="RuleBase" id="RU000682"/>
    </source>
</evidence>
<comment type="similarity">
    <text evidence="2">Belongs to the paired homeobox family.</text>
</comment>
<keyword evidence="6 7" id="KW-0539">Nucleus</keyword>
<dbReference type="EMBL" id="SRMA01027288">
    <property type="protein sequence ID" value="TRY56298.1"/>
    <property type="molecule type" value="Genomic_DNA"/>
</dbReference>
<dbReference type="SMART" id="SM00389">
    <property type="entry name" value="HOX"/>
    <property type="match status" value="1"/>
</dbReference>
<dbReference type="AlphaFoldDB" id="A0A553MSZ0"/>
<dbReference type="InterPro" id="IPR042223">
    <property type="entry name" value="SEBOX"/>
</dbReference>
<dbReference type="STRING" id="623744.A0A553MSZ0"/>
<sequence>MALSFSVRHNISLEPQDRLIFNTNPVHFTDVTTKYMLSPELQTSCHVEGQRKRKRTIFTRAQLSQLEQTFMITPYPDITLRERLAAITLLPESKIQVWFQNRRARSMKSKKLTTPVKDPSHAYFPHSNPELELEQTQHVPLETNRSYQRGQQETLKHWTPRPPHPTPASSSNIHWANRSSDNSASWPSLPSDRLHNSFQLQPGGFQPNDNFTSHPQDLSALHLISYCSSNQTSCPSVSVDQTFTSYPQTSLADISELIYKAAVVTNLEHC</sequence>
<dbReference type="SUPFAM" id="SSF46689">
    <property type="entry name" value="Homeodomain-like"/>
    <property type="match status" value="1"/>
</dbReference>
<feature type="compositionally biased region" description="Polar residues" evidence="9">
    <location>
        <begin position="167"/>
        <end position="188"/>
    </location>
</feature>
<dbReference type="OrthoDB" id="6159439at2759"/>
<evidence type="ECO:0000256" key="9">
    <source>
        <dbReference type="SAM" id="MobiDB-lite"/>
    </source>
</evidence>
<dbReference type="Pfam" id="PF00046">
    <property type="entry name" value="Homeodomain"/>
    <property type="match status" value="1"/>
</dbReference>
<evidence type="ECO:0000256" key="5">
    <source>
        <dbReference type="ARBA" id="ARBA00023155"/>
    </source>
</evidence>
<dbReference type="Gene3D" id="1.10.10.60">
    <property type="entry name" value="Homeodomain-like"/>
    <property type="match status" value="1"/>
</dbReference>
<feature type="region of interest" description="Disordered" evidence="9">
    <location>
        <begin position="147"/>
        <end position="213"/>
    </location>
</feature>
<feature type="domain" description="Homeobox" evidence="10">
    <location>
        <begin position="49"/>
        <end position="109"/>
    </location>
</feature>
<comment type="subcellular location">
    <subcellularLocation>
        <location evidence="1 7 8">Nucleus</location>
    </subcellularLocation>
</comment>
<keyword evidence="4 7" id="KW-0238">DNA-binding</keyword>
<evidence type="ECO:0000256" key="6">
    <source>
        <dbReference type="ARBA" id="ARBA00023242"/>
    </source>
</evidence>
<keyword evidence="3" id="KW-0217">Developmental protein</keyword>
<keyword evidence="12" id="KW-1185">Reference proteome</keyword>
<keyword evidence="5 7" id="KW-0371">Homeobox</keyword>
<name>A0A553MSZ0_9TELE</name>
<evidence type="ECO:0000256" key="7">
    <source>
        <dbReference type="PROSITE-ProRule" id="PRU00108"/>
    </source>
</evidence>
<dbReference type="FunFam" id="1.10.10.60:FF:000312">
    <property type="entry name" value="Mix-type homeobox gene 1"/>
    <property type="match status" value="1"/>
</dbReference>
<dbReference type="PANTHER" id="PTHR47777:SF1">
    <property type="entry name" value="HOMEOBOX PROTEIN SEBOX"/>
    <property type="match status" value="1"/>
</dbReference>
<evidence type="ECO:0000259" key="10">
    <source>
        <dbReference type="PROSITE" id="PS50071"/>
    </source>
</evidence>
<dbReference type="InterPro" id="IPR009057">
    <property type="entry name" value="Homeodomain-like_sf"/>
</dbReference>
<accession>A0A553MSZ0</accession>
<reference evidence="11 12" key="1">
    <citation type="journal article" date="2019" name="Sci. Data">
        <title>Hybrid genome assembly and annotation of Danionella translucida.</title>
        <authorList>
            <person name="Kadobianskyi M."/>
            <person name="Schulze L."/>
            <person name="Schuelke M."/>
            <person name="Judkewitz B."/>
        </authorList>
    </citation>
    <scope>NUCLEOTIDE SEQUENCE [LARGE SCALE GENOMIC DNA]</scope>
    <source>
        <strain evidence="11 12">Bolton</strain>
    </source>
</reference>
<dbReference type="GO" id="GO:0003677">
    <property type="term" value="F:DNA binding"/>
    <property type="evidence" value="ECO:0007669"/>
    <property type="project" value="UniProtKB-UniRule"/>
</dbReference>
<evidence type="ECO:0000256" key="2">
    <source>
        <dbReference type="ARBA" id="ARBA00005733"/>
    </source>
</evidence>
<dbReference type="PANTHER" id="PTHR47777">
    <property type="entry name" value="HOMEOBOX PROTEIN SEBOX"/>
    <property type="match status" value="1"/>
</dbReference>
<gene>
    <name evidence="11" type="ORF">DNTS_030547</name>
</gene>
<organism evidence="11 12">
    <name type="scientific">Danionella cerebrum</name>
    <dbReference type="NCBI Taxonomy" id="2873325"/>
    <lineage>
        <taxon>Eukaryota</taxon>
        <taxon>Metazoa</taxon>
        <taxon>Chordata</taxon>
        <taxon>Craniata</taxon>
        <taxon>Vertebrata</taxon>
        <taxon>Euteleostomi</taxon>
        <taxon>Actinopterygii</taxon>
        <taxon>Neopterygii</taxon>
        <taxon>Teleostei</taxon>
        <taxon>Ostariophysi</taxon>
        <taxon>Cypriniformes</taxon>
        <taxon>Danionidae</taxon>
        <taxon>Danioninae</taxon>
        <taxon>Danionella</taxon>
    </lineage>
</organism>
<proteinExistence type="inferred from homology"/>
<feature type="region of interest" description="Disordered" evidence="9">
    <location>
        <begin position="108"/>
        <end position="127"/>
    </location>
</feature>
<dbReference type="PROSITE" id="PS50071">
    <property type="entry name" value="HOMEOBOX_2"/>
    <property type="match status" value="1"/>
</dbReference>
<evidence type="ECO:0000313" key="11">
    <source>
        <dbReference type="EMBL" id="TRY56298.1"/>
    </source>
</evidence>
<protein>
    <recommendedName>
        <fullName evidence="10">Homeobox domain-containing protein</fullName>
    </recommendedName>
</protein>
<evidence type="ECO:0000256" key="3">
    <source>
        <dbReference type="ARBA" id="ARBA00022473"/>
    </source>
</evidence>
<dbReference type="GO" id="GO:0005634">
    <property type="term" value="C:nucleus"/>
    <property type="evidence" value="ECO:0007669"/>
    <property type="project" value="UniProtKB-SubCell"/>
</dbReference>
<evidence type="ECO:0000256" key="1">
    <source>
        <dbReference type="ARBA" id="ARBA00004123"/>
    </source>
</evidence>
<dbReference type="Proteomes" id="UP000316079">
    <property type="component" value="Unassembled WGS sequence"/>
</dbReference>
<dbReference type="InterPro" id="IPR001356">
    <property type="entry name" value="HD"/>
</dbReference>
<evidence type="ECO:0000256" key="4">
    <source>
        <dbReference type="ARBA" id="ARBA00023125"/>
    </source>
</evidence>
<dbReference type="CDD" id="cd00086">
    <property type="entry name" value="homeodomain"/>
    <property type="match status" value="1"/>
</dbReference>